<evidence type="ECO:0000313" key="3">
    <source>
        <dbReference type="Proteomes" id="UP000054988"/>
    </source>
</evidence>
<name>A0A0W0FDI8_MONRR</name>
<comment type="caution">
    <text evidence="2">The sequence shown here is derived from an EMBL/GenBank/DDBJ whole genome shotgun (WGS) entry which is preliminary data.</text>
</comment>
<proteinExistence type="predicted"/>
<feature type="region of interest" description="Disordered" evidence="1">
    <location>
        <begin position="91"/>
        <end position="120"/>
    </location>
</feature>
<accession>A0A0W0FDI8</accession>
<dbReference type="Proteomes" id="UP000054988">
    <property type="component" value="Unassembled WGS sequence"/>
</dbReference>
<sequence>MVVEQGGRYDNPFPLFSIAYAIRRHRRNSRIAATSRNAAPAKVNGYSPIQQPRNRQEALLGASWVDEHEHDVAEDQRRRLCIDLDTNTTPSSYPDFRTPKPAPEYAGLFRNSPTPSMPRNRRHYHPDLLEPISGPATSTQIRRTARSGVFWVAESVSDVSGNRWPRFHLVRGLSTTLTSSSLFLYIPQISLKPLRTHATTNSSPPSFQRLQKGPCTPGYVRCWVMVHGSQNTTMVMSSVPADITNVFGDLENLRSQILGSRQRTRKEQEGERGKLEEGGRAVRYRVQASPIPSTLFPTSALSSVAAEILENPRSHTAALPAKSSSPARTEYARTSRKTLLGVFLPAEHESDVVEDSRRRLSFEFDTLSTLSSYSRFHPQQTTGKMARQVLWGLLGS</sequence>
<gene>
    <name evidence="2" type="ORF">WG66_12994</name>
</gene>
<dbReference type="EMBL" id="LATX01002079">
    <property type="protein sequence ID" value="KTB34431.1"/>
    <property type="molecule type" value="Genomic_DNA"/>
</dbReference>
<reference evidence="2 3" key="1">
    <citation type="submission" date="2015-12" db="EMBL/GenBank/DDBJ databases">
        <title>Draft genome sequence of Moniliophthora roreri, the causal agent of frosty pod rot of cacao.</title>
        <authorList>
            <person name="Aime M.C."/>
            <person name="Diaz-Valderrama J.R."/>
            <person name="Kijpornyongpan T."/>
            <person name="Phillips-Mora W."/>
        </authorList>
    </citation>
    <scope>NUCLEOTIDE SEQUENCE [LARGE SCALE GENOMIC DNA]</scope>
    <source>
        <strain evidence="2 3">MCA 2952</strain>
    </source>
</reference>
<dbReference type="AlphaFoldDB" id="A0A0W0FDI8"/>
<organism evidence="2 3">
    <name type="scientific">Moniliophthora roreri</name>
    <name type="common">Frosty pod rot fungus</name>
    <name type="synonym">Monilia roreri</name>
    <dbReference type="NCBI Taxonomy" id="221103"/>
    <lineage>
        <taxon>Eukaryota</taxon>
        <taxon>Fungi</taxon>
        <taxon>Dikarya</taxon>
        <taxon>Basidiomycota</taxon>
        <taxon>Agaricomycotina</taxon>
        <taxon>Agaricomycetes</taxon>
        <taxon>Agaricomycetidae</taxon>
        <taxon>Agaricales</taxon>
        <taxon>Marasmiineae</taxon>
        <taxon>Marasmiaceae</taxon>
        <taxon>Moniliophthora</taxon>
    </lineage>
</organism>
<evidence type="ECO:0000313" key="2">
    <source>
        <dbReference type="EMBL" id="KTB34431.1"/>
    </source>
</evidence>
<protein>
    <submittedName>
        <fullName evidence="2">Uncharacterized protein</fullName>
    </submittedName>
</protein>
<evidence type="ECO:0000256" key="1">
    <source>
        <dbReference type="SAM" id="MobiDB-lite"/>
    </source>
</evidence>